<name>A0A1X0R3K2_RHIZD</name>
<proteinExistence type="predicted"/>
<dbReference type="OrthoDB" id="2281642at2759"/>
<organism evidence="1">
    <name type="scientific">Rhizopus microsporus var. microsporus</name>
    <dbReference type="NCBI Taxonomy" id="86635"/>
    <lineage>
        <taxon>Eukaryota</taxon>
        <taxon>Fungi</taxon>
        <taxon>Fungi incertae sedis</taxon>
        <taxon>Mucoromycota</taxon>
        <taxon>Mucoromycotina</taxon>
        <taxon>Mucoromycetes</taxon>
        <taxon>Mucorales</taxon>
        <taxon>Mucorineae</taxon>
        <taxon>Rhizopodaceae</taxon>
        <taxon>Rhizopus</taxon>
    </lineage>
</organism>
<reference evidence="1" key="1">
    <citation type="journal article" date="2016" name="Proc. Natl. Acad. Sci. U.S.A.">
        <title>Lipid metabolic changes in an early divergent fungus govern the establishment of a mutualistic symbiosis with endobacteria.</title>
        <authorList>
            <person name="Lastovetsky O.A."/>
            <person name="Gaspar M.L."/>
            <person name="Mondo S.J."/>
            <person name="LaButti K.M."/>
            <person name="Sandor L."/>
            <person name="Grigoriev I.V."/>
            <person name="Henry S.A."/>
            <person name="Pawlowska T.E."/>
        </authorList>
    </citation>
    <scope>NUCLEOTIDE SEQUENCE [LARGE SCALE GENOMIC DNA]</scope>
    <source>
        <strain evidence="1">ATCC 52814</strain>
    </source>
</reference>
<dbReference type="EMBL" id="KV921919">
    <property type="protein sequence ID" value="ORE06617.1"/>
    <property type="molecule type" value="Genomic_DNA"/>
</dbReference>
<protein>
    <submittedName>
        <fullName evidence="1">Uncharacterized protein</fullName>
    </submittedName>
</protein>
<gene>
    <name evidence="1" type="ORF">BCV72DRAFT_241865</name>
</gene>
<dbReference type="Proteomes" id="UP000242414">
    <property type="component" value="Unassembled WGS sequence"/>
</dbReference>
<dbReference type="AlphaFoldDB" id="A0A1X0R3K2"/>
<accession>A0A1X0R3K2</accession>
<dbReference type="VEuPathDB" id="FungiDB:BCV72DRAFT_241865"/>
<evidence type="ECO:0000313" key="1">
    <source>
        <dbReference type="EMBL" id="ORE06617.1"/>
    </source>
</evidence>
<sequence>MSNCVDAVLASKPAQVAFEKRRIGELEELYGAYTKTSVYQDKITLVDSTNIENNTGPSISKPQPELLNKKRTISKLKTRSNKKPERLEVKDVEGLSFDQKVHTLVGAFGSNNILNFASPGLNPERFQVEIRKIMKRQKFALSLTANEQERQLLIRFSNSKSLEDIESLIKSIPPVPQTALTKLFILTFRLYVVSHVE</sequence>